<evidence type="ECO:0000259" key="5">
    <source>
        <dbReference type="Pfam" id="PF00109"/>
    </source>
</evidence>
<dbReference type="PANTHER" id="PTHR11712:SF322">
    <property type="entry name" value="POLYKETIDE BETA-KETOACYL SYNTHASE 2-RELATED"/>
    <property type="match status" value="1"/>
</dbReference>
<dbReference type="RefSeq" id="WP_116175684.1">
    <property type="nucleotide sequence ID" value="NZ_CP144375.1"/>
</dbReference>
<evidence type="ECO:0000256" key="4">
    <source>
        <dbReference type="RuleBase" id="RU003694"/>
    </source>
</evidence>
<sequence>MRPLAITSCGLVSAAGLGLAALDHPEPAPRPEADLPPRPMRLVPEFSLADHIGKRGTKHLDRMTAFGLVAAKLALADDGAEENGARTGVVLATSTGSVRSLAAIARDTLVQDKPYQVNPAHFPNTVMNSCAGQIAIWHGLRGVNATLAGGQVSSLFAFRYARTAIGQRLADRLLVGGVEEASPAVAWAWHKSGALRADTAVGEGCALVAVEDAERAAERGRPILAHLLACEVGYHHGGDRTSMAGALASRVERALSRSGVRPDEVDVVSLGAHNHVGLDRIEQRAVLAALGRQPRVLRIADRLGETYSASGMMQLVALLREWARGGADRVALIPSVGRDGNLGCLVVRRPA</sequence>
<dbReference type="EMBL" id="QUNO01000006">
    <property type="protein sequence ID" value="REH47028.1"/>
    <property type="molecule type" value="Genomic_DNA"/>
</dbReference>
<dbReference type="OrthoDB" id="7061549at2"/>
<evidence type="ECO:0000256" key="2">
    <source>
        <dbReference type="ARBA" id="ARBA00022679"/>
    </source>
</evidence>
<feature type="domain" description="Beta-ketoacyl synthase C-terminal" evidence="6">
    <location>
        <begin position="235"/>
        <end position="319"/>
    </location>
</feature>
<evidence type="ECO:0000256" key="3">
    <source>
        <dbReference type="ARBA" id="ARBA00023315"/>
    </source>
</evidence>
<evidence type="ECO:0000313" key="8">
    <source>
        <dbReference type="Proteomes" id="UP000256269"/>
    </source>
</evidence>
<dbReference type="Pfam" id="PF02801">
    <property type="entry name" value="Ketoacyl-synt_C"/>
    <property type="match status" value="1"/>
</dbReference>
<dbReference type="InterPro" id="IPR016039">
    <property type="entry name" value="Thiolase-like"/>
</dbReference>
<comment type="similarity">
    <text evidence="1 4">Belongs to the thiolase-like superfamily. Beta-ketoacyl-ACP synthases family.</text>
</comment>
<dbReference type="Gene3D" id="3.40.47.10">
    <property type="match status" value="2"/>
</dbReference>
<comment type="caution">
    <text evidence="7">The sequence shown here is derived from an EMBL/GenBank/DDBJ whole genome shotgun (WGS) entry which is preliminary data.</text>
</comment>
<name>A0A3E0HKY8_9PSEU</name>
<keyword evidence="8" id="KW-1185">Reference proteome</keyword>
<evidence type="ECO:0000259" key="6">
    <source>
        <dbReference type="Pfam" id="PF02801"/>
    </source>
</evidence>
<keyword evidence="2 4" id="KW-0808">Transferase</keyword>
<protein>
    <submittedName>
        <fullName evidence="7">3-oxoacyl-[acyl-carrier-protein] synthase II</fullName>
    </submittedName>
</protein>
<dbReference type="PANTHER" id="PTHR11712">
    <property type="entry name" value="POLYKETIDE SYNTHASE-RELATED"/>
    <property type="match status" value="1"/>
</dbReference>
<reference evidence="7 8" key="1">
    <citation type="submission" date="2018-08" db="EMBL/GenBank/DDBJ databases">
        <title>Genomic Encyclopedia of Archaeal and Bacterial Type Strains, Phase II (KMG-II): from individual species to whole genera.</title>
        <authorList>
            <person name="Goeker M."/>
        </authorList>
    </citation>
    <scope>NUCLEOTIDE SEQUENCE [LARGE SCALE GENOMIC DNA]</scope>
    <source>
        <strain evidence="7 8">DSM 45791</strain>
    </source>
</reference>
<feature type="domain" description="Beta-ketoacyl synthase-like N-terminal" evidence="5">
    <location>
        <begin position="50"/>
        <end position="198"/>
    </location>
</feature>
<dbReference type="InterPro" id="IPR014031">
    <property type="entry name" value="Ketoacyl_synth_C"/>
</dbReference>
<accession>A0A3E0HKY8</accession>
<dbReference type="SUPFAM" id="SSF53901">
    <property type="entry name" value="Thiolase-like"/>
    <property type="match status" value="2"/>
</dbReference>
<proteinExistence type="inferred from homology"/>
<dbReference type="Proteomes" id="UP000256269">
    <property type="component" value="Unassembled WGS sequence"/>
</dbReference>
<dbReference type="InterPro" id="IPR000794">
    <property type="entry name" value="Beta-ketoacyl_synthase"/>
</dbReference>
<dbReference type="GO" id="GO:0006633">
    <property type="term" value="P:fatty acid biosynthetic process"/>
    <property type="evidence" value="ECO:0007669"/>
    <property type="project" value="TreeGrafter"/>
</dbReference>
<organism evidence="7 8">
    <name type="scientific">Kutzneria buriramensis</name>
    <dbReference type="NCBI Taxonomy" id="1045776"/>
    <lineage>
        <taxon>Bacteria</taxon>
        <taxon>Bacillati</taxon>
        <taxon>Actinomycetota</taxon>
        <taxon>Actinomycetes</taxon>
        <taxon>Pseudonocardiales</taxon>
        <taxon>Pseudonocardiaceae</taxon>
        <taxon>Kutzneria</taxon>
    </lineage>
</organism>
<dbReference type="Pfam" id="PF00109">
    <property type="entry name" value="ketoacyl-synt"/>
    <property type="match status" value="1"/>
</dbReference>
<evidence type="ECO:0000256" key="1">
    <source>
        <dbReference type="ARBA" id="ARBA00008467"/>
    </source>
</evidence>
<evidence type="ECO:0000313" key="7">
    <source>
        <dbReference type="EMBL" id="REH47028.1"/>
    </source>
</evidence>
<dbReference type="InterPro" id="IPR014030">
    <property type="entry name" value="Ketoacyl_synth_N"/>
</dbReference>
<dbReference type="AlphaFoldDB" id="A0A3E0HKY8"/>
<keyword evidence="3" id="KW-0012">Acyltransferase</keyword>
<dbReference type="GO" id="GO:0004315">
    <property type="term" value="F:3-oxoacyl-[acyl-carrier-protein] synthase activity"/>
    <property type="evidence" value="ECO:0007669"/>
    <property type="project" value="TreeGrafter"/>
</dbReference>
<gene>
    <name evidence="7" type="ORF">BCF44_106192</name>
</gene>